<evidence type="ECO:0000256" key="3">
    <source>
        <dbReference type="ARBA" id="ARBA00022764"/>
    </source>
</evidence>
<dbReference type="Pfam" id="PF03480">
    <property type="entry name" value="DctP"/>
    <property type="match status" value="1"/>
</dbReference>
<dbReference type="GO" id="GO:0042597">
    <property type="term" value="C:periplasmic space"/>
    <property type="evidence" value="ECO:0007669"/>
    <property type="project" value="UniProtKB-SubCell"/>
</dbReference>
<keyword evidence="2" id="KW-0732">Signal</keyword>
<keyword evidence="3" id="KW-0574">Periplasm</keyword>
<organism evidence="4 5">
    <name type="scientific">Agaricicola taiwanensis</name>
    <dbReference type="NCBI Taxonomy" id="591372"/>
    <lineage>
        <taxon>Bacteria</taxon>
        <taxon>Pseudomonadati</taxon>
        <taxon>Pseudomonadota</taxon>
        <taxon>Alphaproteobacteria</taxon>
        <taxon>Rhodobacterales</taxon>
        <taxon>Paracoccaceae</taxon>
        <taxon>Agaricicola</taxon>
    </lineage>
</organism>
<protein>
    <recommendedName>
        <fullName evidence="6">C4-dicarboxylate ABC transporter substrate-binding protein</fullName>
    </recommendedName>
</protein>
<dbReference type="PANTHER" id="PTHR33376:SF15">
    <property type="entry name" value="BLL6794 PROTEIN"/>
    <property type="match status" value="1"/>
</dbReference>
<dbReference type="GO" id="GO:0055085">
    <property type="term" value="P:transmembrane transport"/>
    <property type="evidence" value="ECO:0007669"/>
    <property type="project" value="InterPro"/>
</dbReference>
<sequence length="345" mass="37632">MAGKGMSLKLGGYALQVAAALGFVFGATLLPVQAQHKPIEMILTDELATSHWSTKIIDNYAKTIQERTGGRIVPKVFHAGTLYKDQDAVGALGSGAVHMVWPVAVRLETIARETGVISLPFAITDEMMMKPGAPEALGKFLSSYVEDKGIRVMGLARTADLFFLFRDDFVESIDDMEGKKIRVTGGRVLQQLMREFGASPISMSAAEMAPAMVQGAIDGIFTSSGGWEIVGLSAAPKATSVPGLSLVTYAVLVDDKWLKNLPEDLRKIVEDTTMELIQNNWPTAMEHDKETLQRLIKAGGEYREVSAEAREAFRAAAMEANAEWTEDNSEVWAKFQETIKPFASK</sequence>
<dbReference type="NCBIfam" id="NF037995">
    <property type="entry name" value="TRAP_S1"/>
    <property type="match status" value="1"/>
</dbReference>
<comment type="caution">
    <text evidence="4">The sequence shown here is derived from an EMBL/GenBank/DDBJ whole genome shotgun (WGS) entry which is preliminary data.</text>
</comment>
<gene>
    <name evidence="4" type="ORF">GCM10007276_18950</name>
</gene>
<evidence type="ECO:0008006" key="6">
    <source>
        <dbReference type="Google" id="ProtNLM"/>
    </source>
</evidence>
<dbReference type="Gene3D" id="3.40.190.170">
    <property type="entry name" value="Bacterial extracellular solute-binding protein, family 7"/>
    <property type="match status" value="1"/>
</dbReference>
<proteinExistence type="predicted"/>
<dbReference type="InterPro" id="IPR018389">
    <property type="entry name" value="DctP_fam"/>
</dbReference>
<dbReference type="InterPro" id="IPR038404">
    <property type="entry name" value="TRAP_DctP_sf"/>
</dbReference>
<accession>A0A8J2VVY3</accession>
<dbReference type="EMBL" id="BMCP01000002">
    <property type="protein sequence ID" value="GGE41840.1"/>
    <property type="molecule type" value="Genomic_DNA"/>
</dbReference>
<dbReference type="AlphaFoldDB" id="A0A8J2VVY3"/>
<evidence type="ECO:0000256" key="1">
    <source>
        <dbReference type="ARBA" id="ARBA00004418"/>
    </source>
</evidence>
<dbReference type="Proteomes" id="UP000602745">
    <property type="component" value="Unassembled WGS sequence"/>
</dbReference>
<dbReference type="PANTHER" id="PTHR33376">
    <property type="match status" value="1"/>
</dbReference>
<dbReference type="SUPFAM" id="SSF53850">
    <property type="entry name" value="Periplasmic binding protein-like II"/>
    <property type="match status" value="1"/>
</dbReference>
<evidence type="ECO:0000256" key="2">
    <source>
        <dbReference type="ARBA" id="ARBA00022729"/>
    </source>
</evidence>
<reference evidence="4" key="1">
    <citation type="journal article" date="2014" name="Int. J. Syst. Evol. Microbiol.">
        <title>Complete genome sequence of Corynebacterium casei LMG S-19264T (=DSM 44701T), isolated from a smear-ripened cheese.</title>
        <authorList>
            <consortium name="US DOE Joint Genome Institute (JGI-PGF)"/>
            <person name="Walter F."/>
            <person name="Albersmeier A."/>
            <person name="Kalinowski J."/>
            <person name="Ruckert C."/>
        </authorList>
    </citation>
    <scope>NUCLEOTIDE SEQUENCE</scope>
    <source>
        <strain evidence="4">CCM 7684</strain>
    </source>
</reference>
<evidence type="ECO:0000313" key="5">
    <source>
        <dbReference type="Proteomes" id="UP000602745"/>
    </source>
</evidence>
<name>A0A8J2VVY3_9RHOB</name>
<keyword evidence="5" id="KW-1185">Reference proteome</keyword>
<reference evidence="4" key="2">
    <citation type="submission" date="2020-09" db="EMBL/GenBank/DDBJ databases">
        <authorList>
            <person name="Sun Q."/>
            <person name="Sedlacek I."/>
        </authorList>
    </citation>
    <scope>NUCLEOTIDE SEQUENCE</scope>
    <source>
        <strain evidence="4">CCM 7684</strain>
    </source>
</reference>
<evidence type="ECO:0000313" key="4">
    <source>
        <dbReference type="EMBL" id="GGE41840.1"/>
    </source>
</evidence>
<comment type="subcellular location">
    <subcellularLocation>
        <location evidence="1">Periplasm</location>
    </subcellularLocation>
</comment>